<feature type="domain" description="Calponin-homology (CH)" evidence="4">
    <location>
        <begin position="1"/>
        <end position="96"/>
    </location>
</feature>
<dbReference type="RefSeq" id="XP_071935308.1">
    <property type="nucleotide sequence ID" value="XM_072079207.1"/>
</dbReference>
<dbReference type="PANTHER" id="PTHR19961:SF62">
    <property type="entry name" value="FIMBRIN-1"/>
    <property type="match status" value="1"/>
</dbReference>
<dbReference type="RefSeq" id="XP_071935311.1">
    <property type="nucleotide sequence ID" value="XM_072079210.1"/>
</dbReference>
<evidence type="ECO:0000313" key="6">
    <source>
        <dbReference type="RefSeq" id="XP_071935307.1"/>
    </source>
</evidence>
<dbReference type="SUPFAM" id="SSF47576">
    <property type="entry name" value="Calponin-homology domain, CH-domain"/>
    <property type="match status" value="1"/>
</dbReference>
<name>A0ABM4WU56_COFAR</name>
<evidence type="ECO:0000313" key="10">
    <source>
        <dbReference type="RefSeq" id="XP_071935311.1"/>
    </source>
</evidence>
<feature type="domain" description="Calponin-homology (CH)" evidence="4">
    <location>
        <begin position="118"/>
        <end position="168"/>
    </location>
</feature>
<dbReference type="RefSeq" id="XP_071935307.1">
    <property type="nucleotide sequence ID" value="XM_072079206.1"/>
</dbReference>
<reference evidence="6 7" key="1">
    <citation type="submission" date="2025-05" db="UniProtKB">
        <authorList>
            <consortium name="RefSeq"/>
        </authorList>
    </citation>
    <scope>IDENTIFICATION</scope>
    <source>
        <tissue evidence="6 7">Leaves</tissue>
    </source>
</reference>
<gene>
    <name evidence="6 7 8 9 10" type="primary">LOC140036717</name>
</gene>
<dbReference type="GeneID" id="140036717"/>
<dbReference type="PANTHER" id="PTHR19961">
    <property type="entry name" value="FIMBRIN/PLASTIN"/>
    <property type="match status" value="1"/>
</dbReference>
<evidence type="ECO:0000259" key="4">
    <source>
        <dbReference type="PROSITE" id="PS50021"/>
    </source>
</evidence>
<evidence type="ECO:0000313" key="7">
    <source>
        <dbReference type="RefSeq" id="XP_071935308.1"/>
    </source>
</evidence>
<comment type="subunit">
    <text evidence="1">Interacts with F-actin.</text>
</comment>
<sequence>MAKERKAGEVVALKNIRMDNKKEGDGEAYAYLLNVLAPEHCSPATLDAKDPVQRANLVLDLAELMDCKRYLTPKDIVEGSTNLNLAFVAQIFHQRNGLSTDNKKISFTEMMTDDEQMFREERCFRLWINSSGITSYVNSLFEDVRNGWVLLEVLDNIFPGSVNWKQAT</sequence>
<dbReference type="InterPro" id="IPR036872">
    <property type="entry name" value="CH_dom_sf"/>
</dbReference>
<keyword evidence="3" id="KW-0009">Actin-binding</keyword>
<protein>
    <submittedName>
        <fullName evidence="6 7">Fimbrin-3-like</fullName>
    </submittedName>
</protein>
<evidence type="ECO:0000313" key="5">
    <source>
        <dbReference type="Proteomes" id="UP001652660"/>
    </source>
</evidence>
<dbReference type="RefSeq" id="XP_071935310.1">
    <property type="nucleotide sequence ID" value="XM_072079209.1"/>
</dbReference>
<dbReference type="InterPro" id="IPR039959">
    <property type="entry name" value="Fimbrin/Plastin"/>
</dbReference>
<dbReference type="PROSITE" id="PS50021">
    <property type="entry name" value="CH"/>
    <property type="match status" value="2"/>
</dbReference>
<evidence type="ECO:0000313" key="9">
    <source>
        <dbReference type="RefSeq" id="XP_071935310.1"/>
    </source>
</evidence>
<organism evidence="5 6">
    <name type="scientific">Coffea arabica</name>
    <name type="common">Arabian coffee</name>
    <dbReference type="NCBI Taxonomy" id="13443"/>
    <lineage>
        <taxon>Eukaryota</taxon>
        <taxon>Viridiplantae</taxon>
        <taxon>Streptophyta</taxon>
        <taxon>Embryophyta</taxon>
        <taxon>Tracheophyta</taxon>
        <taxon>Spermatophyta</taxon>
        <taxon>Magnoliopsida</taxon>
        <taxon>eudicotyledons</taxon>
        <taxon>Gunneridae</taxon>
        <taxon>Pentapetalae</taxon>
        <taxon>asterids</taxon>
        <taxon>lamiids</taxon>
        <taxon>Gentianales</taxon>
        <taxon>Rubiaceae</taxon>
        <taxon>Ixoroideae</taxon>
        <taxon>Gardenieae complex</taxon>
        <taxon>Bertiereae - Coffeeae clade</taxon>
        <taxon>Coffeeae</taxon>
        <taxon>Coffea</taxon>
    </lineage>
</organism>
<accession>A0ABM4WU56</accession>
<dbReference type="Proteomes" id="UP001652660">
    <property type="component" value="Chromosome 2e"/>
</dbReference>
<evidence type="ECO:0000313" key="8">
    <source>
        <dbReference type="RefSeq" id="XP_071935309.1"/>
    </source>
</evidence>
<dbReference type="Gene3D" id="1.10.418.10">
    <property type="entry name" value="Calponin-like domain"/>
    <property type="match status" value="2"/>
</dbReference>
<dbReference type="RefSeq" id="XP_071935309.1">
    <property type="nucleotide sequence ID" value="XM_072079208.1"/>
</dbReference>
<dbReference type="InterPro" id="IPR001715">
    <property type="entry name" value="CH_dom"/>
</dbReference>
<evidence type="ECO:0000256" key="1">
    <source>
        <dbReference type="ARBA" id="ARBA00011385"/>
    </source>
</evidence>
<dbReference type="Pfam" id="PF00307">
    <property type="entry name" value="CH"/>
    <property type="match status" value="2"/>
</dbReference>
<evidence type="ECO:0000256" key="3">
    <source>
        <dbReference type="ARBA" id="ARBA00023203"/>
    </source>
</evidence>
<evidence type="ECO:0000256" key="2">
    <source>
        <dbReference type="ARBA" id="ARBA00022737"/>
    </source>
</evidence>
<proteinExistence type="predicted"/>
<keyword evidence="5" id="KW-1185">Reference proteome</keyword>
<keyword evidence="2" id="KW-0677">Repeat</keyword>